<gene>
    <name evidence="1" type="ORF">LMG32289_05978</name>
</gene>
<organism evidence="1 2">
    <name type="scientific">Cupriavidus pampae</name>
    <dbReference type="NCBI Taxonomy" id="659251"/>
    <lineage>
        <taxon>Bacteria</taxon>
        <taxon>Pseudomonadati</taxon>
        <taxon>Pseudomonadota</taxon>
        <taxon>Betaproteobacteria</taxon>
        <taxon>Burkholderiales</taxon>
        <taxon>Burkholderiaceae</taxon>
        <taxon>Cupriavidus</taxon>
    </lineage>
</organism>
<keyword evidence="2" id="KW-1185">Reference proteome</keyword>
<dbReference type="RefSeq" id="WP_223994880.1">
    <property type="nucleotide sequence ID" value="NZ_CAJZAG010000014.1"/>
</dbReference>
<sequence length="62" mass="6979">MTRKTSIELLPLAADAIGPRSDADLLLYELIMEGLNSGEGTEYALVDKFATEFHARLRNRKR</sequence>
<accession>A0ABM8XYF6</accession>
<evidence type="ECO:0000313" key="1">
    <source>
        <dbReference type="EMBL" id="CAG9185489.1"/>
    </source>
</evidence>
<evidence type="ECO:0000313" key="2">
    <source>
        <dbReference type="Proteomes" id="UP000706525"/>
    </source>
</evidence>
<reference evidence="1 2" key="1">
    <citation type="submission" date="2021-08" db="EMBL/GenBank/DDBJ databases">
        <authorList>
            <person name="Peeters C."/>
        </authorList>
    </citation>
    <scope>NUCLEOTIDE SEQUENCE [LARGE SCALE GENOMIC DNA]</scope>
    <source>
        <strain evidence="1 2">LMG 32289</strain>
    </source>
</reference>
<proteinExistence type="predicted"/>
<name>A0ABM8XYF6_9BURK</name>
<comment type="caution">
    <text evidence="1">The sequence shown here is derived from an EMBL/GenBank/DDBJ whole genome shotgun (WGS) entry which is preliminary data.</text>
</comment>
<dbReference type="EMBL" id="CAJZAG010000014">
    <property type="protein sequence ID" value="CAG9185489.1"/>
    <property type="molecule type" value="Genomic_DNA"/>
</dbReference>
<dbReference type="Proteomes" id="UP000706525">
    <property type="component" value="Unassembled WGS sequence"/>
</dbReference>
<protein>
    <submittedName>
        <fullName evidence="1">Uncharacterized protein</fullName>
    </submittedName>
</protein>